<sequence>MLFLLLLSVTLLDTALGAVNDACTAGSTPGVCLSTSTCSSAGGTSHAGFCPNDPSTVQCCTKACATSGICRFSNTCSSGLTETGLCPGPSNFVCCFPSATSSCAPPAVNAATLALIKQFEGFVASPAPDPIGLPTVGYGHLCQTTNCGEVPFAFPLTQAQATSLLNTDLKTFTACLTSDISNEVILNDNQFGALSSWAFNEGCGNVGSSTLISRLNVGQDPDTVAAQELPKWDIAGGSVLPGLVTRRAAEVKLFQTPSNVIAHPPQC</sequence>
<keyword evidence="2" id="KW-1185">Reference proteome</keyword>
<name>A0ACB8GWV2_PSICU</name>
<proteinExistence type="predicted"/>
<gene>
    <name evidence="1" type="ORF">JR316_0006710</name>
</gene>
<reference evidence="1" key="1">
    <citation type="submission" date="2021-10" db="EMBL/GenBank/DDBJ databases">
        <title>Psilocybe cubensis genome.</title>
        <authorList>
            <person name="Mckernan K.J."/>
            <person name="Crawford S."/>
            <person name="Trippe A."/>
            <person name="Kane L.T."/>
            <person name="Mclaughlin S."/>
        </authorList>
    </citation>
    <scope>NUCLEOTIDE SEQUENCE</scope>
    <source>
        <strain evidence="1">MGC-MH-2018</strain>
    </source>
</reference>
<dbReference type="EMBL" id="JAFIQS020000006">
    <property type="protein sequence ID" value="KAH9480113.1"/>
    <property type="molecule type" value="Genomic_DNA"/>
</dbReference>
<evidence type="ECO:0000313" key="1">
    <source>
        <dbReference type="EMBL" id="KAH9480113.1"/>
    </source>
</evidence>
<dbReference type="Proteomes" id="UP000664032">
    <property type="component" value="Unassembled WGS sequence"/>
</dbReference>
<organism evidence="1 2">
    <name type="scientific">Psilocybe cubensis</name>
    <name type="common">Psychedelic mushroom</name>
    <name type="synonym">Stropharia cubensis</name>
    <dbReference type="NCBI Taxonomy" id="181762"/>
    <lineage>
        <taxon>Eukaryota</taxon>
        <taxon>Fungi</taxon>
        <taxon>Dikarya</taxon>
        <taxon>Basidiomycota</taxon>
        <taxon>Agaricomycotina</taxon>
        <taxon>Agaricomycetes</taxon>
        <taxon>Agaricomycetidae</taxon>
        <taxon>Agaricales</taxon>
        <taxon>Agaricineae</taxon>
        <taxon>Strophariaceae</taxon>
        <taxon>Psilocybe</taxon>
    </lineage>
</organism>
<protein>
    <submittedName>
        <fullName evidence="1">Secreted protein</fullName>
    </submittedName>
</protein>
<evidence type="ECO:0000313" key="2">
    <source>
        <dbReference type="Proteomes" id="UP000664032"/>
    </source>
</evidence>
<comment type="caution">
    <text evidence="1">The sequence shown here is derived from an EMBL/GenBank/DDBJ whole genome shotgun (WGS) entry which is preliminary data.</text>
</comment>
<accession>A0ACB8GWV2</accession>